<dbReference type="GO" id="GO:0140825">
    <property type="term" value="F:lactoperoxidase activity"/>
    <property type="evidence" value="ECO:0007669"/>
    <property type="project" value="UniProtKB-EC"/>
</dbReference>
<name>A0AAV9BDG8_ACOGR</name>
<keyword evidence="10" id="KW-0560">Oxidoreductase</keyword>
<keyword evidence="5 20" id="KW-0575">Peroxidase</keyword>
<evidence type="ECO:0000256" key="12">
    <source>
        <dbReference type="ARBA" id="ARBA00023157"/>
    </source>
</evidence>
<evidence type="ECO:0000259" key="19">
    <source>
        <dbReference type="PROSITE" id="PS50873"/>
    </source>
</evidence>
<evidence type="ECO:0000256" key="7">
    <source>
        <dbReference type="ARBA" id="ARBA00022723"/>
    </source>
</evidence>
<evidence type="ECO:0000256" key="8">
    <source>
        <dbReference type="ARBA" id="ARBA00022729"/>
    </source>
</evidence>
<feature type="binding site" evidence="15">
    <location>
        <position position="186"/>
    </location>
    <ligand>
        <name>Ca(2+)</name>
        <dbReference type="ChEBI" id="CHEBI:29108"/>
        <label>2</label>
    </ligand>
</feature>
<dbReference type="EMBL" id="JAUJYN010000004">
    <property type="protein sequence ID" value="KAK1274505.1"/>
    <property type="molecule type" value="Genomic_DNA"/>
</dbReference>
<dbReference type="Gene3D" id="1.10.420.10">
    <property type="entry name" value="Peroxidase, domain 2"/>
    <property type="match status" value="1"/>
</dbReference>
<comment type="catalytic activity">
    <reaction evidence="1">
        <text>2 a phenolic donor + H2O2 = 2 a phenolic radical donor + 2 H2O</text>
        <dbReference type="Rhea" id="RHEA:56136"/>
        <dbReference type="ChEBI" id="CHEBI:15377"/>
        <dbReference type="ChEBI" id="CHEBI:16240"/>
        <dbReference type="ChEBI" id="CHEBI:139520"/>
        <dbReference type="ChEBI" id="CHEBI:139521"/>
        <dbReference type="EC" id="1.11.1.7"/>
    </reaction>
</comment>
<dbReference type="AlphaFoldDB" id="A0AAV9BDG8"/>
<dbReference type="GO" id="GO:0046872">
    <property type="term" value="F:metal ion binding"/>
    <property type="evidence" value="ECO:0007669"/>
    <property type="project" value="UniProtKB-KW"/>
</dbReference>
<feature type="signal peptide" evidence="18">
    <location>
        <begin position="1"/>
        <end position="22"/>
    </location>
</feature>
<evidence type="ECO:0000256" key="18">
    <source>
        <dbReference type="SAM" id="SignalP"/>
    </source>
</evidence>
<feature type="binding site" evidence="15">
    <location>
        <position position="196"/>
    </location>
    <ligand>
        <name>Ca(2+)</name>
        <dbReference type="ChEBI" id="CHEBI:29108"/>
        <label>2</label>
    </ligand>
</feature>
<comment type="caution">
    <text evidence="20">The sequence shown here is derived from an EMBL/GenBank/DDBJ whole genome shotgun (WGS) entry which is preliminary data.</text>
</comment>
<dbReference type="CDD" id="cd00693">
    <property type="entry name" value="secretory_peroxidase"/>
    <property type="match status" value="1"/>
</dbReference>
<dbReference type="EC" id="1.11.1.7" evidence="3"/>
<evidence type="ECO:0000256" key="9">
    <source>
        <dbReference type="ARBA" id="ARBA00022837"/>
    </source>
</evidence>
<evidence type="ECO:0000313" key="21">
    <source>
        <dbReference type="Proteomes" id="UP001179952"/>
    </source>
</evidence>
<comment type="similarity">
    <text evidence="17">Belongs to the peroxidase family.</text>
</comment>
<evidence type="ECO:0000256" key="10">
    <source>
        <dbReference type="ARBA" id="ARBA00023002"/>
    </source>
</evidence>
<dbReference type="InterPro" id="IPR033905">
    <property type="entry name" value="Secretory_peroxidase"/>
</dbReference>
<evidence type="ECO:0000256" key="11">
    <source>
        <dbReference type="ARBA" id="ARBA00023004"/>
    </source>
</evidence>
<dbReference type="PROSITE" id="PS50873">
    <property type="entry name" value="PEROXIDASE_4"/>
    <property type="match status" value="1"/>
</dbReference>
<dbReference type="PROSITE" id="PS00436">
    <property type="entry name" value="PEROXIDASE_2"/>
    <property type="match status" value="1"/>
</dbReference>
<evidence type="ECO:0000256" key="4">
    <source>
        <dbReference type="ARBA" id="ARBA00022525"/>
    </source>
</evidence>
<evidence type="ECO:0000256" key="5">
    <source>
        <dbReference type="ARBA" id="ARBA00022559"/>
    </source>
</evidence>
<dbReference type="SUPFAM" id="SSF48113">
    <property type="entry name" value="Heme-dependent peroxidases"/>
    <property type="match status" value="1"/>
</dbReference>
<dbReference type="PANTHER" id="PTHR31517">
    <property type="match status" value="1"/>
</dbReference>
<keyword evidence="21" id="KW-1185">Reference proteome</keyword>
<evidence type="ECO:0000256" key="1">
    <source>
        <dbReference type="ARBA" id="ARBA00000189"/>
    </source>
</evidence>
<comment type="cofactor">
    <cofactor evidence="15">
        <name>Ca(2+)</name>
        <dbReference type="ChEBI" id="CHEBI:29108"/>
    </cofactor>
    <text evidence="15">Binds 2 calcium ions per subunit.</text>
</comment>
<dbReference type="PRINTS" id="PR00458">
    <property type="entry name" value="PEROXIDASE"/>
</dbReference>
<dbReference type="FunFam" id="1.10.420.10:FF:000007">
    <property type="entry name" value="Peroxidase"/>
    <property type="match status" value="1"/>
</dbReference>
<dbReference type="GO" id="GO:0042744">
    <property type="term" value="P:hydrogen peroxide catabolic process"/>
    <property type="evidence" value="ECO:0007669"/>
    <property type="project" value="UniProtKB-KW"/>
</dbReference>
<keyword evidence="11 15" id="KW-0408">Iron</keyword>
<evidence type="ECO:0000256" key="17">
    <source>
        <dbReference type="RuleBase" id="RU004241"/>
    </source>
</evidence>
<reference evidence="20" key="1">
    <citation type="journal article" date="2023" name="Nat. Commun.">
        <title>Diploid and tetraploid genomes of Acorus and the evolution of monocots.</title>
        <authorList>
            <person name="Ma L."/>
            <person name="Liu K.W."/>
            <person name="Li Z."/>
            <person name="Hsiao Y.Y."/>
            <person name="Qi Y."/>
            <person name="Fu T."/>
            <person name="Tang G.D."/>
            <person name="Zhang D."/>
            <person name="Sun W.H."/>
            <person name="Liu D.K."/>
            <person name="Li Y."/>
            <person name="Chen G.Z."/>
            <person name="Liu X.D."/>
            <person name="Liao X.Y."/>
            <person name="Jiang Y.T."/>
            <person name="Yu X."/>
            <person name="Hao Y."/>
            <person name="Huang J."/>
            <person name="Zhao X.W."/>
            <person name="Ke S."/>
            <person name="Chen Y.Y."/>
            <person name="Wu W.L."/>
            <person name="Hsu J.L."/>
            <person name="Lin Y.F."/>
            <person name="Huang M.D."/>
            <person name="Li C.Y."/>
            <person name="Huang L."/>
            <person name="Wang Z.W."/>
            <person name="Zhao X."/>
            <person name="Zhong W.Y."/>
            <person name="Peng D.H."/>
            <person name="Ahmad S."/>
            <person name="Lan S."/>
            <person name="Zhang J.S."/>
            <person name="Tsai W.C."/>
            <person name="Van de Peer Y."/>
            <person name="Liu Z.J."/>
        </authorList>
    </citation>
    <scope>NUCLEOTIDE SEQUENCE</scope>
    <source>
        <strain evidence="20">SCP</strain>
    </source>
</reference>
<evidence type="ECO:0000256" key="2">
    <source>
        <dbReference type="ARBA" id="ARBA00002322"/>
    </source>
</evidence>
<evidence type="ECO:0000256" key="15">
    <source>
        <dbReference type="PIRSR" id="PIRSR600823-3"/>
    </source>
</evidence>
<dbReference type="InterPro" id="IPR010255">
    <property type="entry name" value="Haem_peroxidase_sf"/>
</dbReference>
<keyword evidence="7 15" id="KW-0479">Metal-binding</keyword>
<feature type="chain" id="PRO_5043563935" description="peroxidase" evidence="18">
    <location>
        <begin position="23"/>
        <end position="268"/>
    </location>
</feature>
<dbReference type="Proteomes" id="UP001179952">
    <property type="component" value="Unassembled WGS sequence"/>
</dbReference>
<keyword evidence="13" id="KW-0376">Hydrogen peroxide</keyword>
<protein>
    <recommendedName>
        <fullName evidence="3">peroxidase</fullName>
        <ecNumber evidence="3">1.11.1.7</ecNumber>
    </recommendedName>
</protein>
<gene>
    <name evidence="20" type="ORF">QJS04_geneDACA012065</name>
</gene>
<evidence type="ECO:0000256" key="16">
    <source>
        <dbReference type="PIRSR" id="PIRSR600823-5"/>
    </source>
</evidence>
<evidence type="ECO:0000256" key="14">
    <source>
        <dbReference type="PIRSR" id="PIRSR600823-2"/>
    </source>
</evidence>
<dbReference type="Pfam" id="PF00141">
    <property type="entry name" value="peroxidase"/>
    <property type="match status" value="1"/>
</dbReference>
<keyword evidence="6" id="KW-0349">Heme</keyword>
<dbReference type="InterPro" id="IPR002016">
    <property type="entry name" value="Haem_peroxidase"/>
</dbReference>
<feature type="binding site" evidence="15">
    <location>
        <position position="133"/>
    </location>
    <ligand>
        <name>Ca(2+)</name>
        <dbReference type="ChEBI" id="CHEBI:29108"/>
        <label>2</label>
    </ligand>
</feature>
<evidence type="ECO:0000256" key="13">
    <source>
        <dbReference type="ARBA" id="ARBA00023324"/>
    </source>
</evidence>
<evidence type="ECO:0000256" key="6">
    <source>
        <dbReference type="ARBA" id="ARBA00022617"/>
    </source>
</evidence>
<reference evidence="20" key="2">
    <citation type="submission" date="2023-06" db="EMBL/GenBank/DDBJ databases">
        <authorList>
            <person name="Ma L."/>
            <person name="Liu K.-W."/>
            <person name="Li Z."/>
            <person name="Hsiao Y.-Y."/>
            <person name="Qi Y."/>
            <person name="Fu T."/>
            <person name="Tang G."/>
            <person name="Zhang D."/>
            <person name="Sun W.-H."/>
            <person name="Liu D.-K."/>
            <person name="Li Y."/>
            <person name="Chen G.-Z."/>
            <person name="Liu X.-D."/>
            <person name="Liao X.-Y."/>
            <person name="Jiang Y.-T."/>
            <person name="Yu X."/>
            <person name="Hao Y."/>
            <person name="Huang J."/>
            <person name="Zhao X.-W."/>
            <person name="Ke S."/>
            <person name="Chen Y.-Y."/>
            <person name="Wu W.-L."/>
            <person name="Hsu J.-L."/>
            <person name="Lin Y.-F."/>
            <person name="Huang M.-D."/>
            <person name="Li C.-Y."/>
            <person name="Huang L."/>
            <person name="Wang Z.-W."/>
            <person name="Zhao X."/>
            <person name="Zhong W.-Y."/>
            <person name="Peng D.-H."/>
            <person name="Ahmad S."/>
            <person name="Lan S."/>
            <person name="Zhang J.-S."/>
            <person name="Tsai W.-C."/>
            <person name="Van De Peer Y."/>
            <person name="Liu Z.-J."/>
        </authorList>
    </citation>
    <scope>NUCLEOTIDE SEQUENCE</scope>
    <source>
        <strain evidence="20">SCP</strain>
        <tissue evidence="20">Leaves</tissue>
    </source>
</reference>
<dbReference type="GO" id="GO:0020037">
    <property type="term" value="F:heme binding"/>
    <property type="evidence" value="ECO:0007669"/>
    <property type="project" value="InterPro"/>
</dbReference>
<dbReference type="PANTHER" id="PTHR31517:SF59">
    <property type="entry name" value="PEROXIDASE"/>
    <property type="match status" value="1"/>
</dbReference>
<comment type="cofactor">
    <cofactor evidence="15">
        <name>heme b</name>
        <dbReference type="ChEBI" id="CHEBI:60344"/>
    </cofactor>
    <text evidence="15">Binds 1 heme b (iron(II)-protoporphyrin IX) group per subunit.</text>
</comment>
<comment type="function">
    <text evidence="2">Removal of H(2)O(2), oxidation of toxic reductants, biosynthesis and degradation of lignin, suberization, auxin catabolism, response to environmental stresses such as wounding, pathogen attack and oxidative stress. These functions might be dependent on each isozyme/isoform in each plant tissue.</text>
</comment>
<feature type="disulfide bond" evidence="16">
    <location>
        <begin position="139"/>
        <end position="171"/>
    </location>
</feature>
<sequence>MAASLPPVALLTALVAVGLACAISDASSLQVGFYKGKCGMLNVESIIRGVVTIKYYQDPTIVPALLRLQFHDCFVNGRGARYEVETGRRDGKVSLASNVNLPSPFLTVSETISAFKKKGLSPTDMVYLFGAHTVGITHCSLIRNRLYNFKGTGQPDPTMGPSLLAALKTKCPQNATTTTDNPVFLDQNPSSTNVVDNSYYKQILMKRGVLQIDQELALDPATRPTVSYIAGGFGFPTQFGAAMVKLGAVEVLTGSQGEIRRSCRKVNA</sequence>
<proteinExistence type="inferred from homology"/>
<feature type="binding site" evidence="14">
    <location>
        <position position="102"/>
    </location>
    <ligand>
        <name>substrate</name>
    </ligand>
</feature>
<dbReference type="InterPro" id="IPR000823">
    <property type="entry name" value="Peroxidase_pln"/>
</dbReference>
<keyword evidence="12 16" id="KW-1015">Disulfide bond</keyword>
<dbReference type="InterPro" id="IPR019794">
    <property type="entry name" value="Peroxidases_AS"/>
</dbReference>
<feature type="binding site" description="axial binding residue" evidence="15">
    <location>
        <position position="132"/>
    </location>
    <ligand>
        <name>heme b</name>
        <dbReference type="ChEBI" id="CHEBI:60344"/>
    </ligand>
    <ligandPart>
        <name>Fe</name>
        <dbReference type="ChEBI" id="CHEBI:18248"/>
    </ligandPart>
</feature>
<evidence type="ECO:0000256" key="3">
    <source>
        <dbReference type="ARBA" id="ARBA00012313"/>
    </source>
</evidence>
<keyword evidence="9 15" id="KW-0106">Calcium</keyword>
<evidence type="ECO:0000313" key="20">
    <source>
        <dbReference type="EMBL" id="KAK1274505.1"/>
    </source>
</evidence>
<dbReference type="GO" id="GO:0006979">
    <property type="term" value="P:response to oxidative stress"/>
    <property type="evidence" value="ECO:0007669"/>
    <property type="project" value="InterPro"/>
</dbReference>
<dbReference type="Gene3D" id="1.10.520.10">
    <property type="match status" value="1"/>
</dbReference>
<keyword evidence="4" id="KW-0964">Secreted</keyword>
<feature type="domain" description="Plant heme peroxidase family profile" evidence="19">
    <location>
        <begin position="65"/>
        <end position="267"/>
    </location>
</feature>
<organism evidence="20 21">
    <name type="scientific">Acorus gramineus</name>
    <name type="common">Dwarf sweet flag</name>
    <dbReference type="NCBI Taxonomy" id="55184"/>
    <lineage>
        <taxon>Eukaryota</taxon>
        <taxon>Viridiplantae</taxon>
        <taxon>Streptophyta</taxon>
        <taxon>Embryophyta</taxon>
        <taxon>Tracheophyta</taxon>
        <taxon>Spermatophyta</taxon>
        <taxon>Magnoliopsida</taxon>
        <taxon>Liliopsida</taxon>
        <taxon>Acoraceae</taxon>
        <taxon>Acorus</taxon>
    </lineage>
</organism>
<accession>A0AAV9BDG8</accession>
<keyword evidence="8 18" id="KW-0732">Signal</keyword>